<evidence type="ECO:0000313" key="2">
    <source>
        <dbReference type="EMBL" id="WIA14921.1"/>
    </source>
</evidence>
<dbReference type="Proteomes" id="UP001244341">
    <property type="component" value="Chromosome 6b"/>
</dbReference>
<dbReference type="PANTHER" id="PTHR12710">
    <property type="entry name" value="NUCLEAR PROTEIN LOCALIZATION 4"/>
    <property type="match status" value="1"/>
</dbReference>
<dbReference type="InterPro" id="IPR016563">
    <property type="entry name" value="Npl4"/>
</dbReference>
<keyword evidence="3" id="KW-1185">Reference proteome</keyword>
<proteinExistence type="predicted"/>
<dbReference type="EMBL" id="CP126213">
    <property type="protein sequence ID" value="WIA14921.1"/>
    <property type="molecule type" value="Genomic_DNA"/>
</dbReference>
<protein>
    <recommendedName>
        <fullName evidence="1">Nuclear pore localisation protein Npl4 ubiquitin-like domain-containing protein</fullName>
    </recommendedName>
</protein>
<dbReference type="Gene3D" id="3.10.20.90">
    <property type="entry name" value="Phosphatidylinositol 3-kinase Catalytic Subunit, Chain A, domain 1"/>
    <property type="match status" value="1"/>
</dbReference>
<dbReference type="CDD" id="cd17055">
    <property type="entry name" value="Ubl_AtNPL4_like"/>
    <property type="match status" value="1"/>
</dbReference>
<dbReference type="Pfam" id="PF11543">
    <property type="entry name" value="UN_NPL4"/>
    <property type="match status" value="1"/>
</dbReference>
<dbReference type="PANTHER" id="PTHR12710:SF0">
    <property type="entry name" value="NUCLEAR PROTEIN LOCALIZATION PROTEIN 4 HOMOLOG"/>
    <property type="match status" value="1"/>
</dbReference>
<dbReference type="SUPFAM" id="SSF54236">
    <property type="entry name" value="Ubiquitin-like"/>
    <property type="match status" value="1"/>
</dbReference>
<accession>A0ABY8U0E9</accession>
<name>A0ABY8U0E9_TETOB</name>
<evidence type="ECO:0000259" key="1">
    <source>
        <dbReference type="Pfam" id="PF11543"/>
    </source>
</evidence>
<organism evidence="2 3">
    <name type="scientific">Tetradesmus obliquus</name>
    <name type="common">Green alga</name>
    <name type="synonym">Acutodesmus obliquus</name>
    <dbReference type="NCBI Taxonomy" id="3088"/>
    <lineage>
        <taxon>Eukaryota</taxon>
        <taxon>Viridiplantae</taxon>
        <taxon>Chlorophyta</taxon>
        <taxon>core chlorophytes</taxon>
        <taxon>Chlorophyceae</taxon>
        <taxon>CS clade</taxon>
        <taxon>Sphaeropleales</taxon>
        <taxon>Scenedesmaceae</taxon>
        <taxon>Tetradesmus</taxon>
    </lineage>
</organism>
<gene>
    <name evidence="2" type="ORF">OEZ85_001634</name>
</gene>
<dbReference type="InterPro" id="IPR024682">
    <property type="entry name" value="Npl4_Ub-like_dom"/>
</dbReference>
<reference evidence="2 3" key="1">
    <citation type="submission" date="2023-05" db="EMBL/GenBank/DDBJ databases">
        <title>A 100% complete, gapless, phased diploid assembly of the Scenedesmus obliquus UTEX 3031 genome.</title>
        <authorList>
            <person name="Biondi T.C."/>
            <person name="Hanschen E.R."/>
            <person name="Kwon T."/>
            <person name="Eng W."/>
            <person name="Kruse C.P.S."/>
            <person name="Koehler S.I."/>
            <person name="Kunde Y."/>
            <person name="Gleasner C.D."/>
            <person name="You Mak K.T."/>
            <person name="Polle J."/>
            <person name="Hovde B.T."/>
            <person name="Starkenburg S.R."/>
        </authorList>
    </citation>
    <scope>NUCLEOTIDE SEQUENCE [LARGE SCALE GENOMIC DNA]</scope>
    <source>
        <strain evidence="2 3">DOE0152z</strain>
    </source>
</reference>
<dbReference type="InterPro" id="IPR029071">
    <property type="entry name" value="Ubiquitin-like_domsf"/>
</dbReference>
<evidence type="ECO:0000313" key="3">
    <source>
        <dbReference type="Proteomes" id="UP001244341"/>
    </source>
</evidence>
<feature type="domain" description="Nuclear pore localisation protein Npl4 ubiquitin-like" evidence="1">
    <location>
        <begin position="1"/>
        <end position="81"/>
    </location>
</feature>
<sequence>MLIRLRSRDGLERIQLEDGASVTGLMLAIQQQLGVPLEQQRISRDPALLTAKDGAGISLLNDYREAPLQSLGVSHGDLLFLLYDMERQVAPAYKPGPLDSNRPFGSKVTMADIIAKQRRVERQDKAAVEGVSFDRAAANAFQQYCNSALAFSIKRGGICYGTVGEDNIVRVEFVFEPPQQGSQDELLLERGTPQEAQADFLAGVLGLQKADFLAGVLGLQKADFLAGVLGLQKADFLAGVLGLQKADFLAGVLGLQKADFLAGVLGLQKADFLAGVLGLQKADFLAGVLGLQKADFLAGVLGLQKADFLAGVLGLQKVGWVFCQANKERDWIVSSGELQAMAAMQDEMGPKSVTVLVTWDANDHGGNVHFEAFQCSEQAVQLYKDGWFVPESEPSGISKMRNPKEPNVEQAVIVASKDADSVDNDWFLCACAILDHMGPLLSSFPVENRLIPQSASSLREHLRKHSSLPYSGRLADLHLLLWLAGQPNLDQADMLAIVEAVRDKGELMEGYKVIIDSIAGV</sequence>